<keyword evidence="3" id="KW-1185">Reference proteome</keyword>
<dbReference type="OrthoDB" id="7386676at2759"/>
<organism evidence="2 3">
    <name type="scientific">Pararge aegeria aegeria</name>
    <dbReference type="NCBI Taxonomy" id="348720"/>
    <lineage>
        <taxon>Eukaryota</taxon>
        <taxon>Metazoa</taxon>
        <taxon>Ecdysozoa</taxon>
        <taxon>Arthropoda</taxon>
        <taxon>Hexapoda</taxon>
        <taxon>Insecta</taxon>
        <taxon>Pterygota</taxon>
        <taxon>Neoptera</taxon>
        <taxon>Endopterygota</taxon>
        <taxon>Lepidoptera</taxon>
        <taxon>Glossata</taxon>
        <taxon>Ditrysia</taxon>
        <taxon>Papilionoidea</taxon>
        <taxon>Nymphalidae</taxon>
        <taxon>Satyrinae</taxon>
        <taxon>Satyrini</taxon>
        <taxon>Parargina</taxon>
        <taxon>Pararge</taxon>
    </lineage>
</organism>
<proteinExistence type="predicted"/>
<protein>
    <submittedName>
        <fullName evidence="2">Jg23051 protein</fullName>
    </submittedName>
</protein>
<feature type="compositionally biased region" description="Low complexity" evidence="1">
    <location>
        <begin position="39"/>
        <end position="64"/>
    </location>
</feature>
<feature type="region of interest" description="Disordered" evidence="1">
    <location>
        <begin position="36"/>
        <end position="64"/>
    </location>
</feature>
<evidence type="ECO:0000256" key="1">
    <source>
        <dbReference type="SAM" id="MobiDB-lite"/>
    </source>
</evidence>
<accession>A0A8S4S0C0</accession>
<name>A0A8S4S0C0_9NEOP</name>
<dbReference type="EMBL" id="CAKXAJ010025865">
    <property type="protein sequence ID" value="CAH2244840.1"/>
    <property type="molecule type" value="Genomic_DNA"/>
</dbReference>
<gene>
    <name evidence="2" type="primary">jg23051</name>
    <name evidence="2" type="ORF">PAEG_LOCUS20749</name>
</gene>
<dbReference type="Proteomes" id="UP000838756">
    <property type="component" value="Unassembled WGS sequence"/>
</dbReference>
<reference evidence="2" key="1">
    <citation type="submission" date="2022-03" db="EMBL/GenBank/DDBJ databases">
        <authorList>
            <person name="Lindestad O."/>
        </authorList>
    </citation>
    <scope>NUCLEOTIDE SEQUENCE</scope>
</reference>
<comment type="caution">
    <text evidence="2">The sequence shown here is derived from an EMBL/GenBank/DDBJ whole genome shotgun (WGS) entry which is preliminary data.</text>
</comment>
<sequence>MPKAARVTGLYQVYRVQKVLPLTRSVSMTLSLSLPEFETSSSDPTSTTSTSDLSESSFSSDISPCSTDNTLSMITTPWTTESWSVGSIPGTYSETFTMANISSLTIDPATTVSTGADRPQLYSPSLNTLLEISEPNTCCSVNLKCPSKTAVSKRNTSESTFESWTVESFTSFVHYSDSNIIKVKYPWSPCSYLSGTDIYPDSMDTSSRISLVSLKTLDSMDMITSAPKVMSS</sequence>
<evidence type="ECO:0000313" key="3">
    <source>
        <dbReference type="Proteomes" id="UP000838756"/>
    </source>
</evidence>
<dbReference type="AlphaFoldDB" id="A0A8S4S0C0"/>
<evidence type="ECO:0000313" key="2">
    <source>
        <dbReference type="EMBL" id="CAH2244840.1"/>
    </source>
</evidence>